<comment type="caution">
    <text evidence="9">The sequence shown here is derived from an EMBL/GenBank/DDBJ whole genome shotgun (WGS) entry which is preliminary data.</text>
</comment>
<evidence type="ECO:0000256" key="7">
    <source>
        <dbReference type="SAM" id="Phobius"/>
    </source>
</evidence>
<dbReference type="Gene3D" id="3.40.50.720">
    <property type="entry name" value="NAD(P)-binding Rossmann-like Domain"/>
    <property type="match status" value="1"/>
</dbReference>
<keyword evidence="7" id="KW-0812">Transmembrane</keyword>
<name>A0A196SFA7_BLAHN</name>
<protein>
    <recommendedName>
        <fullName evidence="3">phosphogluconate dehydrogenase (NADP(+)-dependent, decarboxylating)</fullName>
        <ecNumber evidence="3">1.1.1.44</ecNumber>
    </recommendedName>
</protein>
<dbReference type="Gene3D" id="1.10.1040.10">
    <property type="entry name" value="N-(1-d-carboxylethyl)-l-norvaline Dehydrogenase, domain 2"/>
    <property type="match status" value="1"/>
</dbReference>
<dbReference type="InterPro" id="IPR008927">
    <property type="entry name" value="6-PGluconate_DH-like_C_sf"/>
</dbReference>
<keyword evidence="4" id="KW-0560">Oxidoreductase</keyword>
<dbReference type="STRING" id="478820.A0A196SFA7"/>
<keyword evidence="10" id="KW-1185">Reference proteome</keyword>
<feature type="transmembrane region" description="Helical" evidence="7">
    <location>
        <begin position="414"/>
        <end position="435"/>
    </location>
</feature>
<dbReference type="AlphaFoldDB" id="A0A196SFA7"/>
<gene>
    <name evidence="9" type="ORF">AV274_3283</name>
</gene>
<dbReference type="Proteomes" id="UP000078348">
    <property type="component" value="Unassembled WGS sequence"/>
</dbReference>
<dbReference type="SMART" id="SM01350">
    <property type="entry name" value="6PGD"/>
    <property type="match status" value="1"/>
</dbReference>
<sequence length="480" mass="52353">MSADIGIFGLSARAVNLAVNLATKEVNVAVGHRSSDLLKECSRITEKKGVEERITTTKDYSEFCESLSSPKRVILMAKPGSSVEKNYSKIVPLLSSGDVLVDGSDEGYETCLRRAKEMEEKGIHYLTMGVLGTDKEVQKGCGILLSGPREGYDAVEVSLKKAVVEKDYEPCIAYVGSSVSAAYAMMVLKGLLTSYEQVLAEVYGVLLAAGFTNEEVSKSIATWNKDDLASPLLEAMCVVLKKKDADVDGCEPGEGFLVDKAVDCPVPLREGASLLRESNDLHASLQSVVRAVYEGFLCEKKEERAKAASLLAGPEMNWQHLDHVQLVEDLRNAFIGCVLSGAAECFALLRQAGSDYQWSVQGAEVARVLAGTGMCRCGLLTLVKEALEGNAESLFCDETVAEVLQKKQLAWRRAVTLSVIAGITAPVMTAALAYMDTMRREKLPQNLVNAQRDFFASATFERTDMPRGMSYHCRWTKEHN</sequence>
<accession>A0A196SFA7</accession>
<evidence type="ECO:0000256" key="4">
    <source>
        <dbReference type="ARBA" id="ARBA00023002"/>
    </source>
</evidence>
<dbReference type="PANTHER" id="PTHR11811">
    <property type="entry name" value="6-PHOSPHOGLUCONATE DEHYDROGENASE"/>
    <property type="match status" value="1"/>
</dbReference>
<dbReference type="OrthoDB" id="434986at2759"/>
<dbReference type="PRINTS" id="PR00076">
    <property type="entry name" value="6PGDHDRGNASE"/>
</dbReference>
<keyword evidence="5" id="KW-0311">Gluconate utilization</keyword>
<proteinExistence type="inferred from homology"/>
<keyword evidence="7" id="KW-0472">Membrane</keyword>
<dbReference type="EMBL" id="LXWW01000187">
    <property type="protein sequence ID" value="OAO15011.1"/>
    <property type="molecule type" value="Genomic_DNA"/>
</dbReference>
<evidence type="ECO:0000256" key="6">
    <source>
        <dbReference type="ARBA" id="ARBA00023126"/>
    </source>
</evidence>
<dbReference type="Pfam" id="PF03446">
    <property type="entry name" value="NAD_binding_2"/>
    <property type="match status" value="1"/>
</dbReference>
<evidence type="ECO:0000313" key="10">
    <source>
        <dbReference type="Proteomes" id="UP000078348"/>
    </source>
</evidence>
<dbReference type="InterPro" id="IPR036291">
    <property type="entry name" value="NAD(P)-bd_dom_sf"/>
</dbReference>
<dbReference type="Gene3D" id="1.20.5.320">
    <property type="entry name" value="6-Phosphogluconate Dehydrogenase, domain 3"/>
    <property type="match status" value="1"/>
</dbReference>
<dbReference type="SUPFAM" id="SSF51735">
    <property type="entry name" value="NAD(P)-binding Rossmann-fold domains"/>
    <property type="match status" value="1"/>
</dbReference>
<dbReference type="GO" id="GO:0050661">
    <property type="term" value="F:NADP binding"/>
    <property type="evidence" value="ECO:0007669"/>
    <property type="project" value="InterPro"/>
</dbReference>
<evidence type="ECO:0000313" key="9">
    <source>
        <dbReference type="EMBL" id="OAO15011.1"/>
    </source>
</evidence>
<feature type="domain" description="6-phosphogluconate dehydrogenase C-terminal" evidence="8">
    <location>
        <begin position="196"/>
        <end position="476"/>
    </location>
</feature>
<evidence type="ECO:0000256" key="5">
    <source>
        <dbReference type="ARBA" id="ARBA00023064"/>
    </source>
</evidence>
<evidence type="ECO:0000256" key="2">
    <source>
        <dbReference type="ARBA" id="ARBA00008419"/>
    </source>
</evidence>
<reference evidence="9 10" key="1">
    <citation type="submission" date="2016-05" db="EMBL/GenBank/DDBJ databases">
        <title>Nuclear genome of Blastocystis sp. subtype 1 NandII.</title>
        <authorList>
            <person name="Gentekaki E."/>
            <person name="Curtis B."/>
            <person name="Stairs C."/>
            <person name="Eme L."/>
            <person name="Herman E."/>
            <person name="Klimes V."/>
            <person name="Arias M.C."/>
            <person name="Elias M."/>
            <person name="Hilliou F."/>
            <person name="Klute M."/>
            <person name="Malik S.-B."/>
            <person name="Pightling A."/>
            <person name="Rachubinski R."/>
            <person name="Salas D."/>
            <person name="Schlacht A."/>
            <person name="Suga H."/>
            <person name="Archibald J."/>
            <person name="Ball S.G."/>
            <person name="Clark G."/>
            <person name="Dacks J."/>
            <person name="Van Der Giezen M."/>
            <person name="Tsaousis A."/>
            <person name="Roger A."/>
        </authorList>
    </citation>
    <scope>NUCLEOTIDE SEQUENCE [LARGE SCALE GENOMIC DNA]</scope>
    <source>
        <strain evidence="10">ATCC 50177 / NandII</strain>
    </source>
</reference>
<dbReference type="GO" id="GO:0006098">
    <property type="term" value="P:pentose-phosphate shunt"/>
    <property type="evidence" value="ECO:0007669"/>
    <property type="project" value="UniProtKB-UniPathway"/>
</dbReference>
<keyword evidence="6" id="KW-0570">Pentose shunt</keyword>
<dbReference type="InterPro" id="IPR006115">
    <property type="entry name" value="6PGDH_NADP-bd"/>
</dbReference>
<dbReference type="GO" id="GO:0019521">
    <property type="term" value="P:D-gluconate metabolic process"/>
    <property type="evidence" value="ECO:0007669"/>
    <property type="project" value="UniProtKB-KW"/>
</dbReference>
<dbReference type="Pfam" id="PF00393">
    <property type="entry name" value="6PGD"/>
    <property type="match status" value="1"/>
</dbReference>
<evidence type="ECO:0000259" key="8">
    <source>
        <dbReference type="SMART" id="SM01350"/>
    </source>
</evidence>
<comment type="pathway">
    <text evidence="1">Carbohydrate degradation; pentose phosphate pathway; D-ribulose 5-phosphate from D-glucose 6-phosphate (oxidative stage): step 3/3.</text>
</comment>
<dbReference type="UniPathway" id="UPA00115">
    <property type="reaction ID" value="UER00410"/>
</dbReference>
<dbReference type="SUPFAM" id="SSF48179">
    <property type="entry name" value="6-phosphogluconate dehydrogenase C-terminal domain-like"/>
    <property type="match status" value="1"/>
</dbReference>
<dbReference type="InterPro" id="IPR006114">
    <property type="entry name" value="6PGDH_C"/>
</dbReference>
<dbReference type="GO" id="GO:0004616">
    <property type="term" value="F:phosphogluconate dehydrogenase (decarboxylating) activity"/>
    <property type="evidence" value="ECO:0007669"/>
    <property type="project" value="UniProtKB-EC"/>
</dbReference>
<dbReference type="InterPro" id="IPR006183">
    <property type="entry name" value="Pgluconate_DH"/>
</dbReference>
<evidence type="ECO:0000256" key="1">
    <source>
        <dbReference type="ARBA" id="ARBA00004874"/>
    </source>
</evidence>
<comment type="similarity">
    <text evidence="2">Belongs to the 6-phosphogluconate dehydrogenase family.</text>
</comment>
<dbReference type="InterPro" id="IPR013328">
    <property type="entry name" value="6PGD_dom2"/>
</dbReference>
<keyword evidence="7" id="KW-1133">Transmembrane helix</keyword>
<dbReference type="EC" id="1.1.1.44" evidence="3"/>
<organism evidence="9 10">
    <name type="scientific">Blastocystis sp. subtype 1 (strain ATCC 50177 / NandII)</name>
    <dbReference type="NCBI Taxonomy" id="478820"/>
    <lineage>
        <taxon>Eukaryota</taxon>
        <taxon>Sar</taxon>
        <taxon>Stramenopiles</taxon>
        <taxon>Bigyra</taxon>
        <taxon>Opalozoa</taxon>
        <taxon>Opalinata</taxon>
        <taxon>Blastocystidae</taxon>
        <taxon>Blastocystis</taxon>
    </lineage>
</organism>
<evidence type="ECO:0000256" key="3">
    <source>
        <dbReference type="ARBA" id="ARBA00013011"/>
    </source>
</evidence>